<reference evidence="1 2" key="1">
    <citation type="journal article" date="2013" name="Proc. Natl. Acad. Sci. U.S.A.">
        <title>The king cobra genome reveals dynamic gene evolution and adaptation in the snake venom system.</title>
        <authorList>
            <person name="Vonk F.J."/>
            <person name="Casewell N.R."/>
            <person name="Henkel C.V."/>
            <person name="Heimberg A.M."/>
            <person name="Jansen H.J."/>
            <person name="McCleary R.J."/>
            <person name="Kerkkamp H.M."/>
            <person name="Vos R.A."/>
            <person name="Guerreiro I."/>
            <person name="Calvete J.J."/>
            <person name="Wuster W."/>
            <person name="Woods A.E."/>
            <person name="Logan J.M."/>
            <person name="Harrison R.A."/>
            <person name="Castoe T.A."/>
            <person name="de Koning A.P."/>
            <person name="Pollock D.D."/>
            <person name="Yandell M."/>
            <person name="Calderon D."/>
            <person name="Renjifo C."/>
            <person name="Currier R.B."/>
            <person name="Salgado D."/>
            <person name="Pla D."/>
            <person name="Sanz L."/>
            <person name="Hyder A.S."/>
            <person name="Ribeiro J.M."/>
            <person name="Arntzen J.W."/>
            <person name="van den Thillart G.E."/>
            <person name="Boetzer M."/>
            <person name="Pirovano W."/>
            <person name="Dirks R.P."/>
            <person name="Spaink H.P."/>
            <person name="Duboule D."/>
            <person name="McGlinn E."/>
            <person name="Kini R.M."/>
            <person name="Richardson M.K."/>
        </authorList>
    </citation>
    <scope>NUCLEOTIDE SEQUENCE</scope>
    <source>
        <tissue evidence="1">Blood</tissue>
    </source>
</reference>
<name>V8PER6_OPHHA</name>
<accession>V8PER6</accession>
<dbReference type="AlphaFoldDB" id="V8PER6"/>
<gene>
    <name evidence="1" type="ORF">L345_01686</name>
</gene>
<comment type="caution">
    <text evidence="1">The sequence shown here is derived from an EMBL/GenBank/DDBJ whole genome shotgun (WGS) entry which is preliminary data.</text>
</comment>
<keyword evidence="2" id="KW-1185">Reference proteome</keyword>
<proteinExistence type="predicted"/>
<dbReference type="EMBL" id="AZIM01000219">
    <property type="protein sequence ID" value="ETE72473.1"/>
    <property type="molecule type" value="Genomic_DNA"/>
</dbReference>
<dbReference type="Proteomes" id="UP000018936">
    <property type="component" value="Unassembled WGS sequence"/>
</dbReference>
<evidence type="ECO:0000313" key="1">
    <source>
        <dbReference type="EMBL" id="ETE72473.1"/>
    </source>
</evidence>
<organism evidence="1 2">
    <name type="scientific">Ophiophagus hannah</name>
    <name type="common">King cobra</name>
    <name type="synonym">Naja hannah</name>
    <dbReference type="NCBI Taxonomy" id="8665"/>
    <lineage>
        <taxon>Eukaryota</taxon>
        <taxon>Metazoa</taxon>
        <taxon>Chordata</taxon>
        <taxon>Craniata</taxon>
        <taxon>Vertebrata</taxon>
        <taxon>Euteleostomi</taxon>
        <taxon>Lepidosauria</taxon>
        <taxon>Squamata</taxon>
        <taxon>Bifurcata</taxon>
        <taxon>Unidentata</taxon>
        <taxon>Episquamata</taxon>
        <taxon>Toxicofera</taxon>
        <taxon>Serpentes</taxon>
        <taxon>Colubroidea</taxon>
        <taxon>Elapidae</taxon>
        <taxon>Elapinae</taxon>
        <taxon>Ophiophagus</taxon>
    </lineage>
</organism>
<sequence length="29" mass="3319">MGETRLQDLDVSSTLTWTGFRRFTILNCG</sequence>
<evidence type="ECO:0000313" key="2">
    <source>
        <dbReference type="Proteomes" id="UP000018936"/>
    </source>
</evidence>
<protein>
    <submittedName>
        <fullName evidence="1">Uncharacterized protein</fullName>
    </submittedName>
</protein>